<dbReference type="InterPro" id="IPR004201">
    <property type="entry name" value="Cdc48_dom2"/>
</dbReference>
<protein>
    <submittedName>
        <fullName evidence="7">Transitional endoplasmic reticulum ATPase</fullName>
    </submittedName>
</protein>
<evidence type="ECO:0000256" key="2">
    <source>
        <dbReference type="ARBA" id="ARBA00022741"/>
    </source>
</evidence>
<evidence type="ECO:0000259" key="6">
    <source>
        <dbReference type="SMART" id="SM01073"/>
    </source>
</evidence>
<sequence length="299" mass="33409">MASGGESKNDDLSTAILKQKHRPNRLIVDESINEDNSVVSLSQAKMDELQLFRGDTVLLKGKKRRETVCIVLSDDTCSDEKVRMNRVVRNNLRVRLGDVISIQPCPDVKYGKRIHVLPIDDTVEGITGNLFEVYLKPYFLEAYRPIRKGDIFLVRGGMRAVEFKVVANETHGHVGADLAALCSEAALQAIRKKMDLIDLEDETIDAEGLLHLQEVEEDDPVPEIRKDHFEEAMRFARRSVSDNDIRKYEMFAQTLQQSRGFGSFRFPTSSQGGTGPSQGSTGSGGGNIFNEDNDDDLYG</sequence>
<dbReference type="GO" id="GO:0016887">
    <property type="term" value="F:ATP hydrolysis activity"/>
    <property type="evidence" value="ECO:0007669"/>
    <property type="project" value="TreeGrafter"/>
</dbReference>
<feature type="region of interest" description="Disordered" evidence="4">
    <location>
        <begin position="262"/>
        <end position="299"/>
    </location>
</feature>
<dbReference type="SMART" id="SM01073">
    <property type="entry name" value="CDC48_N"/>
    <property type="match status" value="1"/>
</dbReference>
<evidence type="ECO:0000259" key="5">
    <source>
        <dbReference type="SMART" id="SM01072"/>
    </source>
</evidence>
<dbReference type="GO" id="GO:0005634">
    <property type="term" value="C:nucleus"/>
    <property type="evidence" value="ECO:0007669"/>
    <property type="project" value="TreeGrafter"/>
</dbReference>
<feature type="domain" description="CDC48 N-terminal subdomain" evidence="6">
    <location>
        <begin position="25"/>
        <end position="108"/>
    </location>
</feature>
<accession>A0A5A9P5U5</accession>
<comment type="similarity">
    <text evidence="1">Belongs to the AAA ATPase family.</text>
</comment>
<evidence type="ECO:0000313" key="8">
    <source>
        <dbReference type="Proteomes" id="UP000324632"/>
    </source>
</evidence>
<name>A0A5A9P5U5_9TELE</name>
<evidence type="ECO:0000313" key="7">
    <source>
        <dbReference type="EMBL" id="KAA0717310.1"/>
    </source>
</evidence>
<dbReference type="GO" id="GO:0097352">
    <property type="term" value="P:autophagosome maturation"/>
    <property type="evidence" value="ECO:0007669"/>
    <property type="project" value="TreeGrafter"/>
</dbReference>
<dbReference type="Pfam" id="PF02359">
    <property type="entry name" value="CDC48_N"/>
    <property type="match status" value="1"/>
</dbReference>
<dbReference type="PANTHER" id="PTHR23077">
    <property type="entry name" value="AAA-FAMILY ATPASE"/>
    <property type="match status" value="1"/>
</dbReference>
<dbReference type="InterPro" id="IPR003338">
    <property type="entry name" value="CDC4_N-term_subdom"/>
</dbReference>
<evidence type="ECO:0000256" key="3">
    <source>
        <dbReference type="ARBA" id="ARBA00022840"/>
    </source>
</evidence>
<dbReference type="InterPro" id="IPR050168">
    <property type="entry name" value="AAA_ATPase_domain"/>
</dbReference>
<dbReference type="EMBL" id="SOYY01000009">
    <property type="protein sequence ID" value="KAA0717310.1"/>
    <property type="molecule type" value="Genomic_DNA"/>
</dbReference>
<dbReference type="GO" id="GO:0005524">
    <property type="term" value="F:ATP binding"/>
    <property type="evidence" value="ECO:0007669"/>
    <property type="project" value="UniProtKB-KW"/>
</dbReference>
<dbReference type="InterPro" id="IPR029067">
    <property type="entry name" value="CDC48_domain_2-like_sf"/>
</dbReference>
<dbReference type="SUPFAM" id="SSF50692">
    <property type="entry name" value="ADC-like"/>
    <property type="match status" value="1"/>
</dbReference>
<dbReference type="GO" id="GO:0030970">
    <property type="term" value="P:retrograde protein transport, ER to cytosol"/>
    <property type="evidence" value="ECO:0007669"/>
    <property type="project" value="TreeGrafter"/>
</dbReference>
<feature type="domain" description="CDC48" evidence="5">
    <location>
        <begin position="125"/>
        <end position="189"/>
    </location>
</feature>
<gene>
    <name evidence="7" type="ORF">E1301_Tti012236</name>
</gene>
<dbReference type="GO" id="GO:0031593">
    <property type="term" value="F:polyubiquitin modification-dependent protein binding"/>
    <property type="evidence" value="ECO:0007669"/>
    <property type="project" value="TreeGrafter"/>
</dbReference>
<dbReference type="PANTHER" id="PTHR23077:SF171">
    <property type="entry name" value="NUCLEAR VALOSIN-CONTAINING PROTEIN-LIKE"/>
    <property type="match status" value="1"/>
</dbReference>
<keyword evidence="2" id="KW-0547">Nucleotide-binding</keyword>
<dbReference type="Pfam" id="PF09336">
    <property type="entry name" value="Vps4_C"/>
    <property type="match status" value="1"/>
</dbReference>
<keyword evidence="3" id="KW-0067">ATP-binding</keyword>
<evidence type="ECO:0000256" key="1">
    <source>
        <dbReference type="ARBA" id="ARBA00006914"/>
    </source>
</evidence>
<dbReference type="InterPro" id="IPR015415">
    <property type="entry name" value="Spast_Vps4_C"/>
</dbReference>
<proteinExistence type="inferred from homology"/>
<dbReference type="Proteomes" id="UP000324632">
    <property type="component" value="Chromosome 9"/>
</dbReference>
<reference evidence="7 8" key="1">
    <citation type="journal article" date="2019" name="Mol. Ecol. Resour.">
        <title>Chromosome-level genome assembly of Triplophysa tibetana, a fish adapted to the harsh high-altitude environment of the Tibetan Plateau.</title>
        <authorList>
            <person name="Yang X."/>
            <person name="Liu H."/>
            <person name="Ma Z."/>
            <person name="Zou Y."/>
            <person name="Zou M."/>
            <person name="Mao Y."/>
            <person name="Li X."/>
            <person name="Wang H."/>
            <person name="Chen T."/>
            <person name="Wang W."/>
            <person name="Yang R."/>
        </authorList>
    </citation>
    <scope>NUCLEOTIDE SEQUENCE [LARGE SCALE GENOMIC DNA]</scope>
    <source>
        <strain evidence="7">TTIB1903HZAU</strain>
        <tissue evidence="7">Muscle</tissue>
    </source>
</reference>
<dbReference type="GO" id="GO:0051228">
    <property type="term" value="P:mitotic spindle disassembly"/>
    <property type="evidence" value="ECO:0007669"/>
    <property type="project" value="TreeGrafter"/>
</dbReference>
<dbReference type="Pfam" id="PF17862">
    <property type="entry name" value="AAA_lid_3"/>
    <property type="match status" value="1"/>
</dbReference>
<dbReference type="FunFam" id="2.40.40.20:FF:000003">
    <property type="entry name" value="Transitional endoplasmic reticulum ATPase"/>
    <property type="match status" value="1"/>
</dbReference>
<comment type="caution">
    <text evidence="7">The sequence shown here is derived from an EMBL/GenBank/DDBJ whole genome shotgun (WGS) entry which is preliminary data.</text>
</comment>
<keyword evidence="8" id="KW-1185">Reference proteome</keyword>
<dbReference type="Gene3D" id="2.40.40.20">
    <property type="match status" value="1"/>
</dbReference>
<dbReference type="GO" id="GO:0034098">
    <property type="term" value="C:VCP-NPL4-UFD1 AAA ATPase complex"/>
    <property type="evidence" value="ECO:0007669"/>
    <property type="project" value="TreeGrafter"/>
</dbReference>
<dbReference type="InterPro" id="IPR041569">
    <property type="entry name" value="AAA_lid_3"/>
</dbReference>
<evidence type="ECO:0000256" key="4">
    <source>
        <dbReference type="SAM" id="MobiDB-lite"/>
    </source>
</evidence>
<dbReference type="GO" id="GO:0005829">
    <property type="term" value="C:cytosol"/>
    <property type="evidence" value="ECO:0007669"/>
    <property type="project" value="TreeGrafter"/>
</dbReference>
<organism evidence="7 8">
    <name type="scientific">Triplophysa tibetana</name>
    <dbReference type="NCBI Taxonomy" id="1572043"/>
    <lineage>
        <taxon>Eukaryota</taxon>
        <taxon>Metazoa</taxon>
        <taxon>Chordata</taxon>
        <taxon>Craniata</taxon>
        <taxon>Vertebrata</taxon>
        <taxon>Euteleostomi</taxon>
        <taxon>Actinopterygii</taxon>
        <taxon>Neopterygii</taxon>
        <taxon>Teleostei</taxon>
        <taxon>Ostariophysi</taxon>
        <taxon>Cypriniformes</taxon>
        <taxon>Nemacheilidae</taxon>
        <taxon>Triplophysa</taxon>
    </lineage>
</organism>
<dbReference type="SUPFAM" id="SSF54585">
    <property type="entry name" value="Cdc48 domain 2-like"/>
    <property type="match status" value="1"/>
</dbReference>
<feature type="compositionally biased region" description="Gly residues" evidence="4">
    <location>
        <begin position="272"/>
        <end position="287"/>
    </location>
</feature>
<dbReference type="FunFam" id="3.10.330.10:FF:000001">
    <property type="entry name" value="Cell division control 48"/>
    <property type="match status" value="1"/>
</dbReference>
<dbReference type="Gene3D" id="3.10.330.10">
    <property type="match status" value="1"/>
</dbReference>
<dbReference type="InterPro" id="IPR009010">
    <property type="entry name" value="Asp_de-COase-like_dom_sf"/>
</dbReference>
<dbReference type="AlphaFoldDB" id="A0A5A9P5U5"/>
<dbReference type="SMART" id="SM01072">
    <property type="entry name" value="CDC48_2"/>
    <property type="match status" value="1"/>
</dbReference>